<evidence type="ECO:0000313" key="3">
    <source>
        <dbReference type="Proteomes" id="UP001054945"/>
    </source>
</evidence>
<dbReference type="Proteomes" id="UP001054945">
    <property type="component" value="Unassembled WGS sequence"/>
</dbReference>
<feature type="region of interest" description="Disordered" evidence="1">
    <location>
        <begin position="67"/>
        <end position="96"/>
    </location>
</feature>
<organism evidence="2 3">
    <name type="scientific">Caerostris extrusa</name>
    <name type="common">Bark spider</name>
    <name type="synonym">Caerostris bankana</name>
    <dbReference type="NCBI Taxonomy" id="172846"/>
    <lineage>
        <taxon>Eukaryota</taxon>
        <taxon>Metazoa</taxon>
        <taxon>Ecdysozoa</taxon>
        <taxon>Arthropoda</taxon>
        <taxon>Chelicerata</taxon>
        <taxon>Arachnida</taxon>
        <taxon>Araneae</taxon>
        <taxon>Araneomorphae</taxon>
        <taxon>Entelegynae</taxon>
        <taxon>Araneoidea</taxon>
        <taxon>Araneidae</taxon>
        <taxon>Caerostris</taxon>
    </lineage>
</organism>
<protein>
    <submittedName>
        <fullName evidence="2">Uncharacterized protein</fullName>
    </submittedName>
</protein>
<feature type="region of interest" description="Disordered" evidence="1">
    <location>
        <begin position="1"/>
        <end position="54"/>
    </location>
</feature>
<keyword evidence="3" id="KW-1185">Reference proteome</keyword>
<evidence type="ECO:0000313" key="2">
    <source>
        <dbReference type="EMBL" id="GIY30088.1"/>
    </source>
</evidence>
<gene>
    <name evidence="2" type="ORF">CEXT_443631</name>
</gene>
<proteinExistence type="predicted"/>
<dbReference type="EMBL" id="BPLR01009172">
    <property type="protein sequence ID" value="GIY30088.1"/>
    <property type="molecule type" value="Genomic_DNA"/>
</dbReference>
<evidence type="ECO:0000256" key="1">
    <source>
        <dbReference type="SAM" id="MobiDB-lite"/>
    </source>
</evidence>
<feature type="compositionally biased region" description="Basic and acidic residues" evidence="1">
    <location>
        <begin position="41"/>
        <end position="51"/>
    </location>
</feature>
<name>A0AAV4S746_CAEEX</name>
<dbReference type="AlphaFoldDB" id="A0AAV4S746"/>
<sequence>MSTQLNPKKNHQRRNLAARAKAKHRSVQIPRKLQGGNSSKEPNKAPDEMKNRSISLSLRTATAFLGGECTPCTDRSTLKLKSPARSPSDTPARARR</sequence>
<feature type="compositionally biased region" description="Basic residues" evidence="1">
    <location>
        <begin position="8"/>
        <end position="26"/>
    </location>
</feature>
<accession>A0AAV4S746</accession>
<comment type="caution">
    <text evidence="2">The sequence shown here is derived from an EMBL/GenBank/DDBJ whole genome shotgun (WGS) entry which is preliminary data.</text>
</comment>
<reference evidence="2 3" key="1">
    <citation type="submission" date="2021-06" db="EMBL/GenBank/DDBJ databases">
        <title>Caerostris extrusa draft genome.</title>
        <authorList>
            <person name="Kono N."/>
            <person name="Arakawa K."/>
        </authorList>
    </citation>
    <scope>NUCLEOTIDE SEQUENCE [LARGE SCALE GENOMIC DNA]</scope>
</reference>